<dbReference type="Gene3D" id="2.40.70.10">
    <property type="entry name" value="Acid Proteases"/>
    <property type="match status" value="2"/>
</dbReference>
<evidence type="ECO:0000313" key="4">
    <source>
        <dbReference type="EMBL" id="RVX69393.1"/>
    </source>
</evidence>
<feature type="transmembrane region" description="Helical" evidence="2">
    <location>
        <begin position="441"/>
        <end position="464"/>
    </location>
</feature>
<protein>
    <recommendedName>
        <fullName evidence="3">Peptidase A1 domain-containing protein</fullName>
    </recommendedName>
</protein>
<feature type="compositionally biased region" description="Low complexity" evidence="1">
    <location>
        <begin position="400"/>
        <end position="426"/>
    </location>
</feature>
<name>A0A438N1G0_EXOME</name>
<evidence type="ECO:0000256" key="1">
    <source>
        <dbReference type="SAM" id="MobiDB-lite"/>
    </source>
</evidence>
<dbReference type="PANTHER" id="PTHR16861:SF4">
    <property type="entry name" value="SH3 DOMAIN PROTEIN (AFU_ORTHOLOGUE AFUA_1G13610)"/>
    <property type="match status" value="1"/>
</dbReference>
<dbReference type="InterPro" id="IPR021109">
    <property type="entry name" value="Peptidase_aspartic_dom_sf"/>
</dbReference>
<evidence type="ECO:0000259" key="3">
    <source>
        <dbReference type="PROSITE" id="PS51767"/>
    </source>
</evidence>
<feature type="domain" description="Peptidase A1" evidence="3">
    <location>
        <begin position="29"/>
        <end position="382"/>
    </location>
</feature>
<organism evidence="4 5">
    <name type="scientific">Exophiala mesophila</name>
    <name type="common">Black yeast-like fungus</name>
    <dbReference type="NCBI Taxonomy" id="212818"/>
    <lineage>
        <taxon>Eukaryota</taxon>
        <taxon>Fungi</taxon>
        <taxon>Dikarya</taxon>
        <taxon>Ascomycota</taxon>
        <taxon>Pezizomycotina</taxon>
        <taxon>Eurotiomycetes</taxon>
        <taxon>Chaetothyriomycetidae</taxon>
        <taxon>Chaetothyriales</taxon>
        <taxon>Herpotrichiellaceae</taxon>
        <taxon>Exophiala</taxon>
    </lineage>
</organism>
<dbReference type="VEuPathDB" id="FungiDB:PV10_05493"/>
<dbReference type="AlphaFoldDB" id="A0A438N1G0"/>
<keyword evidence="2" id="KW-0472">Membrane</keyword>
<reference evidence="4 5" key="1">
    <citation type="submission" date="2017-03" db="EMBL/GenBank/DDBJ databases">
        <title>Genomes of endolithic fungi from Antarctica.</title>
        <authorList>
            <person name="Coleine C."/>
            <person name="Masonjones S."/>
            <person name="Stajich J.E."/>
        </authorList>
    </citation>
    <scope>NUCLEOTIDE SEQUENCE [LARGE SCALE GENOMIC DNA]</scope>
    <source>
        <strain evidence="4 5">CCFEE 6314</strain>
    </source>
</reference>
<feature type="region of interest" description="Disordered" evidence="1">
    <location>
        <begin position="496"/>
        <end position="532"/>
    </location>
</feature>
<dbReference type="PANTHER" id="PTHR16861">
    <property type="entry name" value="GLYCOPROTEIN 38"/>
    <property type="match status" value="1"/>
</dbReference>
<dbReference type="SUPFAM" id="SSF50630">
    <property type="entry name" value="Acid proteases"/>
    <property type="match status" value="1"/>
</dbReference>
<dbReference type="OrthoDB" id="4074350at2759"/>
<dbReference type="EMBL" id="NAJM01000030">
    <property type="protein sequence ID" value="RVX69393.1"/>
    <property type="molecule type" value="Genomic_DNA"/>
</dbReference>
<evidence type="ECO:0000256" key="2">
    <source>
        <dbReference type="SAM" id="Phobius"/>
    </source>
</evidence>
<accession>A0A438N1G0</accession>
<evidence type="ECO:0000313" key="5">
    <source>
        <dbReference type="Proteomes" id="UP000288859"/>
    </source>
</evidence>
<comment type="caution">
    <text evidence="4">The sequence shown here is derived from an EMBL/GenBank/DDBJ whole genome shotgun (WGS) entry which is preliminary data.</text>
</comment>
<sequence>MAGTCVPQPLVLPLQDVQVNATVADSFMTGIPAQVGTPPQDIVLLPWPELNNTWLYDQQALCDRTVIFSDEICFVRRGNYYIESESSTFRQALDIVSAGGASSETQVQGSELGIKNLISSGLGGTDVFRLGANVSLESFPVGIPRQAWDMGYTTLHALGLGSNSTYLTALLDAGHIGARVWSIFWGRMWQTKNPMNGSIVLGGYDRAKVIGRNLTQNLDFGPSGCWTGMKLNVHDIRVNFRDGSDKTLFQTNSIMPVCLVPQRQLLLEAPSSIFSNFELVTATTSIGLSFGLHWGAQLFDRGTEFDGDITFELDSDFTIRVPNDQYIVPFVAIDRNSSRIFNESQREVLVGALGDQPATLGRYFLTAAYLMVDQDAGTFTLWQANPSTNVDLAVVGDQASPSCSEGSSPAQSSSSSPSSSSSSSPPTLEGASKSTEVSGGAIAGAAVGAVAAFAAIAVLVFFLFRRKRRTPASAKRTIEPYEMQGDSFGEMAAAMTSSGGGTMVHKGQDNKVSTTPDIVYEMDGSKRSSLPR</sequence>
<proteinExistence type="predicted"/>
<dbReference type="Proteomes" id="UP000288859">
    <property type="component" value="Unassembled WGS sequence"/>
</dbReference>
<dbReference type="PROSITE" id="PS51767">
    <property type="entry name" value="PEPTIDASE_A1"/>
    <property type="match status" value="1"/>
</dbReference>
<keyword evidence="2" id="KW-0812">Transmembrane</keyword>
<feature type="region of interest" description="Disordered" evidence="1">
    <location>
        <begin position="398"/>
        <end position="434"/>
    </location>
</feature>
<dbReference type="InterPro" id="IPR033121">
    <property type="entry name" value="PEPTIDASE_A1"/>
</dbReference>
<keyword evidence="2" id="KW-1133">Transmembrane helix</keyword>
<gene>
    <name evidence="4" type="ORF">B0A52_06989</name>
</gene>